<dbReference type="InterPro" id="IPR050490">
    <property type="entry name" value="Bact_solute-bd_prot1"/>
</dbReference>
<dbReference type="Proteomes" id="UP001183604">
    <property type="component" value="Unassembled WGS sequence"/>
</dbReference>
<organism evidence="2 4">
    <name type="scientific">Glycomyces lechevalierae</name>
    <dbReference type="NCBI Taxonomy" id="256034"/>
    <lineage>
        <taxon>Bacteria</taxon>
        <taxon>Bacillati</taxon>
        <taxon>Actinomycetota</taxon>
        <taxon>Actinomycetes</taxon>
        <taxon>Glycomycetales</taxon>
        <taxon>Glycomycetaceae</taxon>
        <taxon>Glycomyces</taxon>
    </lineage>
</organism>
<dbReference type="PANTHER" id="PTHR43649">
    <property type="entry name" value="ARABINOSE-BINDING PROTEIN-RELATED"/>
    <property type="match status" value="1"/>
</dbReference>
<keyword evidence="3" id="KW-0762">Sugar transport</keyword>
<evidence type="ECO:0000313" key="5">
    <source>
        <dbReference type="Proteomes" id="UP001183604"/>
    </source>
</evidence>
<reference evidence="3 5" key="2">
    <citation type="submission" date="2023-07" db="EMBL/GenBank/DDBJ databases">
        <title>Sequencing the genomes of 1000 actinobacteria strains.</title>
        <authorList>
            <person name="Klenk H.-P."/>
        </authorList>
    </citation>
    <scope>NUCLEOTIDE SEQUENCE [LARGE SCALE GENOMIC DNA]</scope>
    <source>
        <strain evidence="3 5">DSM 44724</strain>
    </source>
</reference>
<name>A0A9X3PNH6_9ACTN</name>
<sequence length="431" mass="46186">MMRNPHGLRRRSLLTGASAAAVLAAAAACGDDGPAGTADDPIEISFEWWGDATRAEITKEAIALFEQKNTGIKVKTNFADFPAYWEGMTGRMASQDLPDVFQMDYSRLRQFGSTGLLLPLEGVVKTDDFREGFLETAKLDGKLIAVPAAGNTLGLIYRADWFEAHGVTPPAPGYSWDQYKADIATVTAGLGGGKWGGGDWAGQYHFMELWLRQQGGSFYTEDGKELAFDQAKLAEWWQTTADLYAAGDVPPVETTIEWTEGGLVQDLLASEIGWDNFMPGSAPVVEENGGTLALAAPPSLDPANLGLYLKPSMQLVISAATEQAEASAKLIDFLLGDPEAVKILGTNRGIPATNAGLENVELDPYAQAVLDYEASVSQYLTTPPPAPPAATGAVEVKFGELYQQVQYGEMTPADAAELFFTEAATLLANEQ</sequence>
<dbReference type="EMBL" id="JAVDYD010000001">
    <property type="protein sequence ID" value="MDR7336285.1"/>
    <property type="molecule type" value="Genomic_DNA"/>
</dbReference>
<feature type="chain" id="PRO_5040890268" evidence="1">
    <location>
        <begin position="28"/>
        <end position="431"/>
    </location>
</feature>
<evidence type="ECO:0000256" key="1">
    <source>
        <dbReference type="SAM" id="SignalP"/>
    </source>
</evidence>
<dbReference type="PROSITE" id="PS51257">
    <property type="entry name" value="PROKAR_LIPOPROTEIN"/>
    <property type="match status" value="1"/>
</dbReference>
<evidence type="ECO:0000313" key="3">
    <source>
        <dbReference type="EMBL" id="MDR7336285.1"/>
    </source>
</evidence>
<dbReference type="AlphaFoldDB" id="A0A9X3PNH6"/>
<dbReference type="Pfam" id="PF01547">
    <property type="entry name" value="SBP_bac_1"/>
    <property type="match status" value="1"/>
</dbReference>
<reference evidence="2" key="1">
    <citation type="submission" date="2022-12" db="EMBL/GenBank/DDBJ databases">
        <title>Gycomyces niveus sp.nov., a novel actinomycete isolated from soil in Shouguang.</title>
        <authorList>
            <person name="Yang X."/>
        </authorList>
    </citation>
    <scope>NUCLEOTIDE SEQUENCE</scope>
    <source>
        <strain evidence="2">DSM 44724</strain>
    </source>
</reference>
<comment type="caution">
    <text evidence="2">The sequence shown here is derived from an EMBL/GenBank/DDBJ whole genome shotgun (WGS) entry which is preliminary data.</text>
</comment>
<protein>
    <submittedName>
        <fullName evidence="2">Extracellular solute-binding protein</fullName>
    </submittedName>
    <submittedName>
        <fullName evidence="3">Multiple sugar transport system substrate-binding protein</fullName>
    </submittedName>
</protein>
<dbReference type="PROSITE" id="PS51318">
    <property type="entry name" value="TAT"/>
    <property type="match status" value="1"/>
</dbReference>
<keyword evidence="3" id="KW-0813">Transport</keyword>
<dbReference type="InterPro" id="IPR006059">
    <property type="entry name" value="SBP"/>
</dbReference>
<keyword evidence="5" id="KW-1185">Reference proteome</keyword>
<gene>
    <name evidence="3" type="ORF">J2S69_000004</name>
    <name evidence="2" type="ORF">O2L01_18080</name>
</gene>
<evidence type="ECO:0000313" key="4">
    <source>
        <dbReference type="Proteomes" id="UP001145799"/>
    </source>
</evidence>
<keyword evidence="1" id="KW-0732">Signal</keyword>
<proteinExistence type="predicted"/>
<dbReference type="Proteomes" id="UP001145799">
    <property type="component" value="Unassembled WGS sequence"/>
</dbReference>
<dbReference type="PANTHER" id="PTHR43649:SF30">
    <property type="entry name" value="ABC TRANSPORTER SUBSTRATE-BINDING PROTEIN"/>
    <property type="match status" value="1"/>
</dbReference>
<dbReference type="RefSeq" id="WP_270123400.1">
    <property type="nucleotide sequence ID" value="NZ_BAAAOM010000001.1"/>
</dbReference>
<accession>A0A9X3PNH6</accession>
<evidence type="ECO:0000313" key="2">
    <source>
        <dbReference type="EMBL" id="MDA1386913.1"/>
    </source>
</evidence>
<feature type="signal peptide" evidence="1">
    <location>
        <begin position="1"/>
        <end position="27"/>
    </location>
</feature>
<dbReference type="EMBL" id="JAPZVQ010000012">
    <property type="protein sequence ID" value="MDA1386913.1"/>
    <property type="molecule type" value="Genomic_DNA"/>
</dbReference>
<dbReference type="SUPFAM" id="SSF53850">
    <property type="entry name" value="Periplasmic binding protein-like II"/>
    <property type="match status" value="1"/>
</dbReference>
<dbReference type="InterPro" id="IPR006311">
    <property type="entry name" value="TAT_signal"/>
</dbReference>
<dbReference type="Gene3D" id="3.40.190.10">
    <property type="entry name" value="Periplasmic binding protein-like II"/>
    <property type="match status" value="2"/>
</dbReference>